<dbReference type="Gene3D" id="3.30.70.100">
    <property type="match status" value="1"/>
</dbReference>
<dbReference type="EMBL" id="CP087164">
    <property type="protein sequence ID" value="UGS36990.1"/>
    <property type="molecule type" value="Genomic_DNA"/>
</dbReference>
<sequence length="103" mass="10925">MIKLSVLYPNGDGITFDHDYYVQTHMPLVQDRLGDALKGVGVDRGVGGVGPGEPPAFVAAGHLMFDSVEDFQTSFGPHAAEIQGDVPNFTNATPTVVVNEVLV</sequence>
<dbReference type="PANTHER" id="PTHR40260">
    <property type="entry name" value="BLR8190 PROTEIN"/>
    <property type="match status" value="1"/>
</dbReference>
<dbReference type="RefSeq" id="WP_259311054.1">
    <property type="nucleotide sequence ID" value="NZ_CP087164.1"/>
</dbReference>
<dbReference type="GO" id="GO:0016491">
    <property type="term" value="F:oxidoreductase activity"/>
    <property type="evidence" value="ECO:0007669"/>
    <property type="project" value="InterPro"/>
</dbReference>
<feature type="domain" description="EthD" evidence="1">
    <location>
        <begin position="18"/>
        <end position="91"/>
    </location>
</feature>
<dbReference type="KEGG" id="sbae:DSM104329_03402"/>
<gene>
    <name evidence="2" type="ORF">DSM104329_03402</name>
</gene>
<dbReference type="SUPFAM" id="SSF54909">
    <property type="entry name" value="Dimeric alpha+beta barrel"/>
    <property type="match status" value="1"/>
</dbReference>
<evidence type="ECO:0000259" key="1">
    <source>
        <dbReference type="Pfam" id="PF07110"/>
    </source>
</evidence>
<protein>
    <recommendedName>
        <fullName evidence="1">EthD domain-containing protein</fullName>
    </recommendedName>
</protein>
<dbReference type="Pfam" id="PF07110">
    <property type="entry name" value="EthD"/>
    <property type="match status" value="1"/>
</dbReference>
<keyword evidence="3" id="KW-1185">Reference proteome</keyword>
<evidence type="ECO:0000313" key="3">
    <source>
        <dbReference type="Proteomes" id="UP001162834"/>
    </source>
</evidence>
<dbReference type="NCBIfam" id="TIGR02118">
    <property type="entry name" value="EthD family reductase"/>
    <property type="match status" value="1"/>
</dbReference>
<dbReference type="Proteomes" id="UP001162834">
    <property type="component" value="Chromosome"/>
</dbReference>
<accession>A0A9E7C109</accession>
<dbReference type="InterPro" id="IPR011008">
    <property type="entry name" value="Dimeric_a/b-barrel"/>
</dbReference>
<proteinExistence type="predicted"/>
<dbReference type="AlphaFoldDB" id="A0A9E7C109"/>
<dbReference type="InterPro" id="IPR009799">
    <property type="entry name" value="EthD_dom"/>
</dbReference>
<name>A0A9E7C109_9ACTN</name>
<evidence type="ECO:0000313" key="2">
    <source>
        <dbReference type="EMBL" id="UGS36990.1"/>
    </source>
</evidence>
<reference evidence="2" key="1">
    <citation type="journal article" date="2022" name="Int. J. Syst. Evol. Microbiol.">
        <title>Pseudomonas aegrilactucae sp. nov. and Pseudomonas morbosilactucae sp. nov., pathogens causing bacterial rot of lettuce in Japan.</title>
        <authorList>
            <person name="Sawada H."/>
            <person name="Fujikawa T."/>
            <person name="Satou M."/>
        </authorList>
    </citation>
    <scope>NUCLEOTIDE SEQUENCE</scope>
    <source>
        <strain evidence="2">0166_1</strain>
    </source>
</reference>
<organism evidence="2 3">
    <name type="scientific">Capillimicrobium parvum</name>
    <dbReference type="NCBI Taxonomy" id="2884022"/>
    <lineage>
        <taxon>Bacteria</taxon>
        <taxon>Bacillati</taxon>
        <taxon>Actinomycetota</taxon>
        <taxon>Thermoleophilia</taxon>
        <taxon>Solirubrobacterales</taxon>
        <taxon>Capillimicrobiaceae</taxon>
        <taxon>Capillimicrobium</taxon>
    </lineage>
</organism>
<dbReference type="PANTHER" id="PTHR40260:SF2">
    <property type="entry name" value="BLR8190 PROTEIN"/>
    <property type="match status" value="1"/>
</dbReference>